<proteinExistence type="predicted"/>
<dbReference type="SMART" id="SM00530">
    <property type="entry name" value="HTH_XRE"/>
    <property type="match status" value="1"/>
</dbReference>
<accession>A0A1Q6RAK6</accession>
<dbReference type="Pfam" id="PF01381">
    <property type="entry name" value="HTH_3"/>
    <property type="match status" value="1"/>
</dbReference>
<dbReference type="SUPFAM" id="SSF47413">
    <property type="entry name" value="lambda repressor-like DNA-binding domains"/>
    <property type="match status" value="1"/>
</dbReference>
<evidence type="ECO:0000313" key="3">
    <source>
        <dbReference type="Proteomes" id="UP000186777"/>
    </source>
</evidence>
<feature type="domain" description="HTH cro/C1-type" evidence="1">
    <location>
        <begin position="7"/>
        <end position="62"/>
    </location>
</feature>
<dbReference type="Gene3D" id="1.10.260.40">
    <property type="entry name" value="lambda repressor-like DNA-binding domains"/>
    <property type="match status" value="1"/>
</dbReference>
<sequence>MEVKDILKTRRLELNLTLEEVASQVKVSPATISRWESGDIANMRRDKIAALSKALQISPAVIMGWEQPEDNTKAIIDAYNKLSPAAQQRAREYFEDLLSNPKNLRNQ</sequence>
<evidence type="ECO:0000259" key="1">
    <source>
        <dbReference type="PROSITE" id="PS50943"/>
    </source>
</evidence>
<comment type="caution">
    <text evidence="2">The sequence shown here is derived from an EMBL/GenBank/DDBJ whole genome shotgun (WGS) entry which is preliminary data.</text>
</comment>
<organism evidence="2 3">
    <name type="scientific">Phascolarctobacterium succinatutens</name>
    <dbReference type="NCBI Taxonomy" id="626940"/>
    <lineage>
        <taxon>Bacteria</taxon>
        <taxon>Bacillati</taxon>
        <taxon>Bacillota</taxon>
        <taxon>Negativicutes</taxon>
        <taxon>Acidaminococcales</taxon>
        <taxon>Acidaminococcaceae</taxon>
        <taxon>Phascolarctobacterium</taxon>
    </lineage>
</organism>
<dbReference type="AlphaFoldDB" id="A0A1Q6RAK6"/>
<dbReference type="Proteomes" id="UP000186777">
    <property type="component" value="Unassembled WGS sequence"/>
</dbReference>
<gene>
    <name evidence="2" type="ORF">BHW43_00260</name>
</gene>
<dbReference type="GO" id="GO:0003677">
    <property type="term" value="F:DNA binding"/>
    <property type="evidence" value="ECO:0007669"/>
    <property type="project" value="InterPro"/>
</dbReference>
<protein>
    <recommendedName>
        <fullName evidence="1">HTH cro/C1-type domain-containing protein</fullName>
    </recommendedName>
</protein>
<dbReference type="PROSITE" id="PS50943">
    <property type="entry name" value="HTH_CROC1"/>
    <property type="match status" value="1"/>
</dbReference>
<name>A0A1Q6RAK6_9FIRM</name>
<dbReference type="InterPro" id="IPR010982">
    <property type="entry name" value="Lambda_DNA-bd_dom_sf"/>
</dbReference>
<dbReference type="CDD" id="cd00093">
    <property type="entry name" value="HTH_XRE"/>
    <property type="match status" value="1"/>
</dbReference>
<dbReference type="EMBL" id="MNTG01000001">
    <property type="protein sequence ID" value="OLA39366.1"/>
    <property type="molecule type" value="Genomic_DNA"/>
</dbReference>
<dbReference type="InterPro" id="IPR001387">
    <property type="entry name" value="Cro/C1-type_HTH"/>
</dbReference>
<dbReference type="STRING" id="626940.BHW43_00260"/>
<reference evidence="2 3" key="1">
    <citation type="journal article" date="2016" name="Nat. Biotechnol.">
        <title>Measurement of bacterial replication rates in microbial communities.</title>
        <authorList>
            <person name="Brown C.T."/>
            <person name="Olm M.R."/>
            <person name="Thomas B.C."/>
            <person name="Banfield J.F."/>
        </authorList>
    </citation>
    <scope>NUCLEOTIDE SEQUENCE [LARGE SCALE GENOMIC DNA]</scope>
    <source>
        <strain evidence="2">46_33</strain>
    </source>
</reference>
<dbReference type="RefSeq" id="WP_303679076.1">
    <property type="nucleotide sequence ID" value="NZ_MNTG01000001.1"/>
</dbReference>
<evidence type="ECO:0000313" key="2">
    <source>
        <dbReference type="EMBL" id="OLA39366.1"/>
    </source>
</evidence>